<dbReference type="InterPro" id="IPR028082">
    <property type="entry name" value="Peripla_BP_I"/>
</dbReference>
<dbReference type="PANTHER" id="PTHR30146:SF151">
    <property type="entry name" value="HTH-TYPE TRANSCRIPTIONAL REPRESSOR CYTR"/>
    <property type="match status" value="1"/>
</dbReference>
<protein>
    <submittedName>
        <fullName evidence="6">LacI family transcriptional regulator</fullName>
    </submittedName>
</protein>
<reference evidence="6" key="2">
    <citation type="submission" date="2020-09" db="EMBL/GenBank/DDBJ databases">
        <authorList>
            <person name="Sun Q."/>
            <person name="Zhou Y."/>
        </authorList>
    </citation>
    <scope>NUCLEOTIDE SEQUENCE</scope>
    <source>
        <strain evidence="6">CGMCC 1.15762</strain>
    </source>
</reference>
<dbReference type="PANTHER" id="PTHR30146">
    <property type="entry name" value="LACI-RELATED TRANSCRIPTIONAL REPRESSOR"/>
    <property type="match status" value="1"/>
</dbReference>
<evidence type="ECO:0000256" key="1">
    <source>
        <dbReference type="ARBA" id="ARBA00022491"/>
    </source>
</evidence>
<dbReference type="SUPFAM" id="SSF53822">
    <property type="entry name" value="Periplasmic binding protein-like I"/>
    <property type="match status" value="1"/>
</dbReference>
<dbReference type="Pfam" id="PF00356">
    <property type="entry name" value="LacI"/>
    <property type="match status" value="1"/>
</dbReference>
<dbReference type="Proteomes" id="UP000617145">
    <property type="component" value="Unassembled WGS sequence"/>
</dbReference>
<dbReference type="SMART" id="SM00354">
    <property type="entry name" value="HTH_LACI"/>
    <property type="match status" value="1"/>
</dbReference>
<gene>
    <name evidence="6" type="ORF">GCM10011415_25250</name>
</gene>
<keyword evidence="2" id="KW-0805">Transcription regulation</keyword>
<keyword evidence="1" id="KW-0678">Repressor</keyword>
<dbReference type="CDD" id="cd01392">
    <property type="entry name" value="HTH_LacI"/>
    <property type="match status" value="1"/>
</dbReference>
<keyword evidence="7" id="KW-1185">Reference proteome</keyword>
<evidence type="ECO:0000256" key="2">
    <source>
        <dbReference type="ARBA" id="ARBA00023015"/>
    </source>
</evidence>
<keyword evidence="4" id="KW-0804">Transcription</keyword>
<dbReference type="InterPro" id="IPR000843">
    <property type="entry name" value="HTH_LacI"/>
</dbReference>
<dbReference type="Gene3D" id="3.40.50.2300">
    <property type="match status" value="2"/>
</dbReference>
<dbReference type="AlphaFoldDB" id="A0A8J2ZL03"/>
<sequence>MSSSSDLSRRRVTVKDVARVAGVSAGTVSNAISGKRRVDAETRERIDRAIAELGYVPNLAARGMRTGRANTIAIFSSMPTAVAAGKAKLGFLMEIAAAAAVTALERNVALVLVPPIKDPSTALSTIPFDGAVLVEPAADDPYLDMLRNRGLPSVVIGPPPDEKDPWVRVDNHQIAELLVDHMIEVGATNFPLLVGRSMRRSNVIFRETYVARCSAAGLPVRIIEIDETDAENAAEAAILREIDEGNGLDGVVASIDATASGAMSALRARGLSVPDDVKVVTRYDGFRARSENPSLTALNLRLDEIAQIAANSLLDVLEGKELSGPIDAPPPLLVVRGSTVKGM</sequence>
<dbReference type="SUPFAM" id="SSF47413">
    <property type="entry name" value="lambda repressor-like DNA-binding domains"/>
    <property type="match status" value="1"/>
</dbReference>
<dbReference type="GO" id="GO:0003700">
    <property type="term" value="F:DNA-binding transcription factor activity"/>
    <property type="evidence" value="ECO:0007669"/>
    <property type="project" value="TreeGrafter"/>
</dbReference>
<evidence type="ECO:0000259" key="5">
    <source>
        <dbReference type="PROSITE" id="PS50932"/>
    </source>
</evidence>
<accession>A0A8J2ZL03</accession>
<dbReference type="EMBL" id="BMJV01000005">
    <property type="protein sequence ID" value="GGG75620.1"/>
    <property type="molecule type" value="Genomic_DNA"/>
</dbReference>
<evidence type="ECO:0000313" key="6">
    <source>
        <dbReference type="EMBL" id="GGG75620.1"/>
    </source>
</evidence>
<dbReference type="Gene3D" id="1.10.260.40">
    <property type="entry name" value="lambda repressor-like DNA-binding domains"/>
    <property type="match status" value="1"/>
</dbReference>
<keyword evidence="3" id="KW-0238">DNA-binding</keyword>
<organism evidence="6 7">
    <name type="scientific">Salipiger pallidus</name>
    <dbReference type="NCBI Taxonomy" id="1775170"/>
    <lineage>
        <taxon>Bacteria</taxon>
        <taxon>Pseudomonadati</taxon>
        <taxon>Pseudomonadota</taxon>
        <taxon>Alphaproteobacteria</taxon>
        <taxon>Rhodobacterales</taxon>
        <taxon>Roseobacteraceae</taxon>
        <taxon>Salipiger</taxon>
    </lineage>
</organism>
<name>A0A8J2ZL03_9RHOB</name>
<comment type="caution">
    <text evidence="6">The sequence shown here is derived from an EMBL/GenBank/DDBJ whole genome shotgun (WGS) entry which is preliminary data.</text>
</comment>
<dbReference type="InterPro" id="IPR010982">
    <property type="entry name" value="Lambda_DNA-bd_dom_sf"/>
</dbReference>
<dbReference type="PROSITE" id="PS50932">
    <property type="entry name" value="HTH_LACI_2"/>
    <property type="match status" value="1"/>
</dbReference>
<proteinExistence type="predicted"/>
<dbReference type="InterPro" id="IPR046335">
    <property type="entry name" value="LacI/GalR-like_sensor"/>
</dbReference>
<feature type="domain" description="HTH lacI-type" evidence="5">
    <location>
        <begin position="12"/>
        <end position="66"/>
    </location>
</feature>
<dbReference type="Pfam" id="PF13377">
    <property type="entry name" value="Peripla_BP_3"/>
    <property type="match status" value="1"/>
</dbReference>
<evidence type="ECO:0000256" key="3">
    <source>
        <dbReference type="ARBA" id="ARBA00023125"/>
    </source>
</evidence>
<reference evidence="6" key="1">
    <citation type="journal article" date="2014" name="Int. J. Syst. Evol. Microbiol.">
        <title>Complete genome sequence of Corynebacterium casei LMG S-19264T (=DSM 44701T), isolated from a smear-ripened cheese.</title>
        <authorList>
            <consortium name="US DOE Joint Genome Institute (JGI-PGF)"/>
            <person name="Walter F."/>
            <person name="Albersmeier A."/>
            <person name="Kalinowski J."/>
            <person name="Ruckert C."/>
        </authorList>
    </citation>
    <scope>NUCLEOTIDE SEQUENCE</scope>
    <source>
        <strain evidence="6">CGMCC 1.15762</strain>
    </source>
</reference>
<dbReference type="PROSITE" id="PS00356">
    <property type="entry name" value="HTH_LACI_1"/>
    <property type="match status" value="1"/>
</dbReference>
<evidence type="ECO:0000313" key="7">
    <source>
        <dbReference type="Proteomes" id="UP000617145"/>
    </source>
</evidence>
<evidence type="ECO:0000256" key="4">
    <source>
        <dbReference type="ARBA" id="ARBA00023163"/>
    </source>
</evidence>
<dbReference type="GO" id="GO:0000976">
    <property type="term" value="F:transcription cis-regulatory region binding"/>
    <property type="evidence" value="ECO:0007669"/>
    <property type="project" value="TreeGrafter"/>
</dbReference>